<dbReference type="PATRIC" id="fig|1212489.4.peg.2363"/>
<dbReference type="RefSeq" id="WP_058496505.1">
    <property type="nucleotide sequence ID" value="NZ_CAAAIU010000001.1"/>
</dbReference>
<dbReference type="EMBL" id="LNXY01000027">
    <property type="protein sequence ID" value="KTC85913.1"/>
    <property type="molecule type" value="Genomic_DNA"/>
</dbReference>
<organism evidence="1 2">
    <name type="scientific">Legionella drozanskii LLAP-1</name>
    <dbReference type="NCBI Taxonomy" id="1212489"/>
    <lineage>
        <taxon>Bacteria</taxon>
        <taxon>Pseudomonadati</taxon>
        <taxon>Pseudomonadota</taxon>
        <taxon>Gammaproteobacteria</taxon>
        <taxon>Legionellales</taxon>
        <taxon>Legionellaceae</taxon>
        <taxon>Legionella</taxon>
    </lineage>
</organism>
<comment type="caution">
    <text evidence="1">The sequence shown here is derived from an EMBL/GenBank/DDBJ whole genome shotgun (WGS) entry which is preliminary data.</text>
</comment>
<accession>A0A0W0SRT6</accession>
<proteinExistence type="predicted"/>
<dbReference type="SUPFAM" id="SSF81901">
    <property type="entry name" value="HCP-like"/>
    <property type="match status" value="1"/>
</dbReference>
<dbReference type="OrthoDB" id="5652339at2"/>
<evidence type="ECO:0000313" key="2">
    <source>
        <dbReference type="Proteomes" id="UP000054736"/>
    </source>
</evidence>
<dbReference type="InterPro" id="IPR040808">
    <property type="entry name" value="DUF5630"/>
</dbReference>
<dbReference type="AlphaFoldDB" id="A0A0W0SRT6"/>
<dbReference type="Proteomes" id="UP000054736">
    <property type="component" value="Unassembled WGS sequence"/>
</dbReference>
<dbReference type="Pfam" id="PF18632">
    <property type="entry name" value="DUF5630"/>
    <property type="match status" value="1"/>
</dbReference>
<reference evidence="1 2" key="1">
    <citation type="submission" date="2015-11" db="EMBL/GenBank/DDBJ databases">
        <title>Genomic analysis of 38 Legionella species identifies large and diverse effector repertoires.</title>
        <authorList>
            <person name="Burstein D."/>
            <person name="Amaro F."/>
            <person name="Zusman T."/>
            <person name="Lifshitz Z."/>
            <person name="Cohen O."/>
            <person name="Gilbert J.A."/>
            <person name="Pupko T."/>
            <person name="Shuman H.A."/>
            <person name="Segal G."/>
        </authorList>
    </citation>
    <scope>NUCLEOTIDE SEQUENCE [LARGE SCALE GENOMIC DNA]</scope>
    <source>
        <strain evidence="1 2">ATCC 700990</strain>
    </source>
</reference>
<protein>
    <submittedName>
        <fullName evidence="1">Uncharacterized protein</fullName>
    </submittedName>
</protein>
<gene>
    <name evidence="1" type="ORF">Ldro_2238</name>
</gene>
<sequence length="360" mass="40910">MGVNAYTLPLLALSHSEKLDTASFIVFATRLASSKEAAQRDEGSQEPTTQYKEDLAPTEELHLRKLLESIENFSSEKSKVDPEPSLTPEDLHYLHQFIENSDVALLIKLSIQNPAVNTLCNHPSLNDFWNEKWRKCGRNPSERAQTNHNPIHEYLPQPTITTFELIKGLFVYSQYIELSKTNLKNQKSSEQYLKLAAELNYFPALNALCARALKKNEPLKAIIYAQIAAQYYWTPGFLLLTSVYYSFKLYPNALQSLMICEKLRPFSDVMINNAYQGKTLEQISEPLMTQLKVSRWDETISLMAQRANFPKVSLIPNSFFSNARQTVAELTKVLQQDLSPELELAAGEAEQGAEAELFHL</sequence>
<dbReference type="STRING" id="1212489.Ldro_2238"/>
<evidence type="ECO:0000313" key="1">
    <source>
        <dbReference type="EMBL" id="KTC85913.1"/>
    </source>
</evidence>
<name>A0A0W0SRT6_9GAMM</name>
<keyword evidence="2" id="KW-1185">Reference proteome</keyword>